<evidence type="ECO:0000313" key="1">
    <source>
        <dbReference type="EMBL" id="PIV14014.1"/>
    </source>
</evidence>
<name>A0A2M7BZ50_9BACT</name>
<organism evidence="1 2">
    <name type="scientific">bacterium (Candidatus Gribaldobacteria) CG03_land_8_20_14_0_80_36_40</name>
    <dbReference type="NCBI Taxonomy" id="2014271"/>
    <lineage>
        <taxon>Bacteria</taxon>
        <taxon>Candidatus Gribaldobacteria</taxon>
    </lineage>
</organism>
<dbReference type="SUPFAM" id="SSF55608">
    <property type="entry name" value="Homing endonucleases"/>
    <property type="match status" value="2"/>
</dbReference>
<proteinExistence type="predicted"/>
<dbReference type="EMBL" id="PEUS01000027">
    <property type="protein sequence ID" value="PIV14014.1"/>
    <property type="molecule type" value="Genomic_DNA"/>
</dbReference>
<evidence type="ECO:0008006" key="3">
    <source>
        <dbReference type="Google" id="ProtNLM"/>
    </source>
</evidence>
<accession>A0A2M7BZ50</accession>
<dbReference type="Gene3D" id="3.10.28.10">
    <property type="entry name" value="Homing endonucleases"/>
    <property type="match status" value="1"/>
</dbReference>
<dbReference type="InterPro" id="IPR027434">
    <property type="entry name" value="Homing_endonucl"/>
</dbReference>
<dbReference type="Proteomes" id="UP000228816">
    <property type="component" value="Unassembled WGS sequence"/>
</dbReference>
<dbReference type="AlphaFoldDB" id="A0A2M7BZ50"/>
<protein>
    <recommendedName>
        <fullName evidence="3">DOD-type homing endonuclease domain-containing protein</fullName>
    </recommendedName>
</protein>
<reference evidence="2" key="1">
    <citation type="submission" date="2017-09" db="EMBL/GenBank/DDBJ databases">
        <title>Depth-based differentiation of microbial function through sediment-hosted aquifers and enrichment of novel symbionts in the deep terrestrial subsurface.</title>
        <authorList>
            <person name="Probst A.J."/>
            <person name="Ladd B."/>
            <person name="Jarett J.K."/>
            <person name="Geller-Mcgrath D.E."/>
            <person name="Sieber C.M.K."/>
            <person name="Emerson J.B."/>
            <person name="Anantharaman K."/>
            <person name="Thomas B.C."/>
            <person name="Malmstrom R."/>
            <person name="Stieglmeier M."/>
            <person name="Klingl A."/>
            <person name="Woyke T."/>
            <person name="Ryan C.M."/>
            <person name="Banfield J.F."/>
        </authorList>
    </citation>
    <scope>NUCLEOTIDE SEQUENCE [LARGE SCALE GENOMIC DNA]</scope>
</reference>
<sequence length="254" mass="29954">MCWKQVDKEVSKTSGRKSVRVRLPPSPFTFMPRHKLPNKEFQWTPNLAYAVGLLTTDGNLSKDGRHINMRSSDIQLLKTFKKCLNLTTKIALSKNDGWATKPSYRVQFSGVQFYRWLLKIGLFPAKTYTIGSLNIPDEYFPDFLRGHLDGDGSVWSYEDRWNTFKNPKYVYIRLWSRFYSASKAHIQWIRENIIRLLGIRGHVWERPPKRPDQTTSMWEVKFAKKESIKLLSWIYYAPNVPCLKRKRKVADKFI</sequence>
<comment type="caution">
    <text evidence="1">The sequence shown here is derived from an EMBL/GenBank/DDBJ whole genome shotgun (WGS) entry which is preliminary data.</text>
</comment>
<evidence type="ECO:0000313" key="2">
    <source>
        <dbReference type="Proteomes" id="UP000228816"/>
    </source>
</evidence>
<gene>
    <name evidence="1" type="ORF">COS44_01275</name>
</gene>